<reference evidence="3 4" key="1">
    <citation type="journal article" date="2015" name="Genome Announc.">
        <title>Genome sequencing of 18 francisella strains to aid in assay development and testing.</title>
        <authorList>
            <person name="Johnson S.L."/>
            <person name="Daligault H.E."/>
            <person name="Davenport K.W."/>
            <person name="Coyne S.R."/>
            <person name="Frey K.G."/>
            <person name="Koroleva G.I."/>
            <person name="Broomall S.M."/>
            <person name="Bishop-Lilly K.A."/>
            <person name="Bruce D.C."/>
            <person name="Chertkov O."/>
            <person name="Freitas T."/>
            <person name="Jaissle J."/>
            <person name="Ladner J.T."/>
            <person name="Rosenzweig C.N."/>
            <person name="Gibbons H.S."/>
            <person name="Palacios G.F."/>
            <person name="Redden C.L."/>
            <person name="Xu Y."/>
            <person name="Minogue T.D."/>
            <person name="Chain P.S."/>
        </authorList>
    </citation>
    <scope>NUCLEOTIDE SEQUENCE [LARGE SCALE GENOMIC DNA]</scope>
    <source>
        <strain evidence="3 4">GA01-2794</strain>
    </source>
</reference>
<dbReference type="RefSeq" id="WP_044526864.1">
    <property type="nucleotide sequence ID" value="NZ_CP009440.1"/>
</dbReference>
<dbReference type="GO" id="GO:0016491">
    <property type="term" value="F:oxidoreductase activity"/>
    <property type="evidence" value="ECO:0007669"/>
    <property type="project" value="UniProtKB-KW"/>
</dbReference>
<evidence type="ECO:0000313" key="3">
    <source>
        <dbReference type="EMBL" id="AJI53427.1"/>
    </source>
</evidence>
<dbReference type="PANTHER" id="PTHR42901:SF1">
    <property type="entry name" value="ALCOHOL DEHYDROGENASE"/>
    <property type="match status" value="1"/>
</dbReference>
<dbReference type="STRING" id="28110.KU46_257"/>
<dbReference type="Pfam" id="PF00106">
    <property type="entry name" value="adh_short"/>
    <property type="match status" value="1"/>
</dbReference>
<dbReference type="Gene3D" id="3.40.50.720">
    <property type="entry name" value="NAD(P)-binding Rossmann-like Domain"/>
    <property type="match status" value="1"/>
</dbReference>
<accession>A0A0B6D593</accession>
<organism evidence="3 4">
    <name type="scientific">Francisella philomiragia</name>
    <dbReference type="NCBI Taxonomy" id="28110"/>
    <lineage>
        <taxon>Bacteria</taxon>
        <taxon>Pseudomonadati</taxon>
        <taxon>Pseudomonadota</taxon>
        <taxon>Gammaproteobacteria</taxon>
        <taxon>Thiotrichales</taxon>
        <taxon>Francisellaceae</taxon>
        <taxon>Francisella</taxon>
    </lineage>
</organism>
<protein>
    <submittedName>
        <fullName evidence="3">Short chain dehydrogenase family protein</fullName>
    </submittedName>
</protein>
<dbReference type="SUPFAM" id="SSF51735">
    <property type="entry name" value="NAD(P)-binding Rossmann-fold domains"/>
    <property type="match status" value="1"/>
</dbReference>
<evidence type="ECO:0000313" key="4">
    <source>
        <dbReference type="Proteomes" id="UP000031830"/>
    </source>
</evidence>
<dbReference type="InterPro" id="IPR036291">
    <property type="entry name" value="NAD(P)-bd_dom_sf"/>
</dbReference>
<dbReference type="EMBL" id="CP009440">
    <property type="protein sequence ID" value="AJI53427.1"/>
    <property type="molecule type" value="Genomic_DNA"/>
</dbReference>
<evidence type="ECO:0000256" key="2">
    <source>
        <dbReference type="ARBA" id="ARBA00023002"/>
    </source>
</evidence>
<dbReference type="AlphaFoldDB" id="A0A0B6D593"/>
<dbReference type="Proteomes" id="UP000031830">
    <property type="component" value="Chromosome"/>
</dbReference>
<dbReference type="KEGG" id="fpz:LA55_1824"/>
<sequence length="239" mass="26680">MSLLTNKHVLIVGASSGMGKAIANACREKQMKISLCSRRKIDIQGDSTFFQSVDIQNLAQVESFINQSIDNFGEFDYVINCAGVMYYQCIENRNYQEWMTTINTNVIGFTNLLYSVLPSLIKNKGMLINITSDAARQAFPGLAIYSGSKAFMEYTLRAIRLELIDKDVRIINIQPGNVATPLQNMSTDSEAVKKYASDDSDNFIQPQQIAETIIFAMNQPKNVAINEILIEPQKEPISG</sequence>
<dbReference type="OrthoDB" id="9810734at2"/>
<comment type="similarity">
    <text evidence="1">Belongs to the short-chain dehydrogenases/reductases (SDR) family.</text>
</comment>
<dbReference type="PANTHER" id="PTHR42901">
    <property type="entry name" value="ALCOHOL DEHYDROGENASE"/>
    <property type="match status" value="1"/>
</dbReference>
<dbReference type="InterPro" id="IPR002347">
    <property type="entry name" value="SDR_fam"/>
</dbReference>
<name>A0A0B6D593_9GAMM</name>
<evidence type="ECO:0000256" key="1">
    <source>
        <dbReference type="ARBA" id="ARBA00006484"/>
    </source>
</evidence>
<keyword evidence="2" id="KW-0560">Oxidoreductase</keyword>
<proteinExistence type="inferred from homology"/>
<gene>
    <name evidence="3" type="ORF">LA55_1824</name>
</gene>
<dbReference type="PRINTS" id="PR00081">
    <property type="entry name" value="GDHRDH"/>
</dbReference>